<evidence type="ECO:0000313" key="3">
    <source>
        <dbReference type="Proteomes" id="UP000887013"/>
    </source>
</evidence>
<accession>A0A8X6QKH9</accession>
<dbReference type="EMBL" id="BMAW01081333">
    <property type="protein sequence ID" value="GFU23887.1"/>
    <property type="molecule type" value="Genomic_DNA"/>
</dbReference>
<keyword evidence="3" id="KW-1185">Reference proteome</keyword>
<protein>
    <submittedName>
        <fullName evidence="2">Uncharacterized protein</fullName>
    </submittedName>
</protein>
<organism evidence="2 3">
    <name type="scientific">Nephila pilipes</name>
    <name type="common">Giant wood spider</name>
    <name type="synonym">Nephila maculata</name>
    <dbReference type="NCBI Taxonomy" id="299642"/>
    <lineage>
        <taxon>Eukaryota</taxon>
        <taxon>Metazoa</taxon>
        <taxon>Ecdysozoa</taxon>
        <taxon>Arthropoda</taxon>
        <taxon>Chelicerata</taxon>
        <taxon>Arachnida</taxon>
        <taxon>Araneae</taxon>
        <taxon>Araneomorphae</taxon>
        <taxon>Entelegynae</taxon>
        <taxon>Araneoidea</taxon>
        <taxon>Nephilidae</taxon>
        <taxon>Nephila</taxon>
    </lineage>
</organism>
<dbReference type="Proteomes" id="UP000887013">
    <property type="component" value="Unassembled WGS sequence"/>
</dbReference>
<gene>
    <name evidence="2" type="ORF">NPIL_256171</name>
</gene>
<comment type="caution">
    <text evidence="2">The sequence shown here is derived from an EMBL/GenBank/DDBJ whole genome shotgun (WGS) entry which is preliminary data.</text>
</comment>
<evidence type="ECO:0000256" key="1">
    <source>
        <dbReference type="SAM" id="MobiDB-lite"/>
    </source>
</evidence>
<sequence length="98" mass="10598">MSSRTRSRSRPGSGLFSHHGGSARVKEETEYLPVVDAAAAATHCCSTRRAGALLPSWADEAEKVALKNSIPLEQISNNLDSLRYPIVTVVKILSTFSQ</sequence>
<evidence type="ECO:0000313" key="2">
    <source>
        <dbReference type="EMBL" id="GFU23887.1"/>
    </source>
</evidence>
<reference evidence="2" key="1">
    <citation type="submission" date="2020-08" db="EMBL/GenBank/DDBJ databases">
        <title>Multicomponent nature underlies the extraordinary mechanical properties of spider dragline silk.</title>
        <authorList>
            <person name="Kono N."/>
            <person name="Nakamura H."/>
            <person name="Mori M."/>
            <person name="Yoshida Y."/>
            <person name="Ohtoshi R."/>
            <person name="Malay A.D."/>
            <person name="Moran D.A.P."/>
            <person name="Tomita M."/>
            <person name="Numata K."/>
            <person name="Arakawa K."/>
        </authorList>
    </citation>
    <scope>NUCLEOTIDE SEQUENCE</scope>
</reference>
<feature type="region of interest" description="Disordered" evidence="1">
    <location>
        <begin position="1"/>
        <end position="24"/>
    </location>
</feature>
<dbReference type="AlphaFoldDB" id="A0A8X6QKH9"/>
<name>A0A8X6QKH9_NEPPI</name>
<proteinExistence type="predicted"/>